<keyword evidence="3" id="KW-0479">Metal-binding</keyword>
<dbReference type="InterPro" id="IPR002711">
    <property type="entry name" value="HNH"/>
</dbReference>
<dbReference type="InterPro" id="IPR036397">
    <property type="entry name" value="RNaseH_sf"/>
</dbReference>
<evidence type="ECO:0000256" key="4">
    <source>
        <dbReference type="ARBA" id="ARBA00022759"/>
    </source>
</evidence>
<evidence type="ECO:0000256" key="1">
    <source>
        <dbReference type="ARBA" id="ARBA00001946"/>
    </source>
</evidence>
<keyword evidence="10" id="KW-0464">Manganese</keyword>
<dbReference type="STRING" id="1437609.BCAL_1397"/>
<evidence type="ECO:0000259" key="14">
    <source>
        <dbReference type="PROSITE" id="PS51749"/>
    </source>
</evidence>
<dbReference type="Pfam" id="PF17893">
    <property type="entry name" value="Cas9_b_hairpin"/>
    <property type="match status" value="1"/>
</dbReference>
<feature type="domain" description="HNH Cas9-type" evidence="14">
    <location>
        <begin position="519"/>
        <end position="682"/>
    </location>
</feature>
<dbReference type="SMART" id="SM00507">
    <property type="entry name" value="HNHc"/>
    <property type="match status" value="1"/>
</dbReference>
<name>A0A087A6R2_9BIFI</name>
<dbReference type="Gene3D" id="1.10.30.50">
    <property type="match status" value="1"/>
</dbReference>
<gene>
    <name evidence="15" type="ORF">BCAL_1397</name>
</gene>
<dbReference type="GO" id="GO:0016787">
    <property type="term" value="F:hydrolase activity"/>
    <property type="evidence" value="ECO:0007669"/>
    <property type="project" value="UniProtKB-KW"/>
</dbReference>
<evidence type="ECO:0000256" key="13">
    <source>
        <dbReference type="SAM" id="MobiDB-lite"/>
    </source>
</evidence>
<evidence type="ECO:0000256" key="7">
    <source>
        <dbReference type="ARBA" id="ARBA00022884"/>
    </source>
</evidence>
<evidence type="ECO:0000256" key="11">
    <source>
        <dbReference type="ARBA" id="ARBA00046380"/>
    </source>
</evidence>
<reference evidence="15 16" key="1">
    <citation type="submission" date="2014-03" db="EMBL/GenBank/DDBJ databases">
        <title>Genomics of Bifidobacteria.</title>
        <authorList>
            <person name="Ventura M."/>
            <person name="Milani C."/>
            <person name="Lugli G.A."/>
        </authorList>
    </citation>
    <scope>NUCLEOTIDE SEQUENCE [LARGE SCALE GENOMIC DNA]</scope>
    <source>
        <strain evidence="15 16">DSM 23973</strain>
    </source>
</reference>
<dbReference type="InterPro" id="IPR041225">
    <property type="entry name" value="Cas9_Topo"/>
</dbReference>
<dbReference type="InterPro" id="IPR003615">
    <property type="entry name" value="HNH_nuc"/>
</dbReference>
<dbReference type="Pfam" id="PF18541">
    <property type="entry name" value="RuvC_III"/>
    <property type="match status" value="1"/>
</dbReference>
<dbReference type="EMBL" id="JGYS01000008">
    <property type="protein sequence ID" value="KFI54462.1"/>
    <property type="molecule type" value="Genomic_DNA"/>
</dbReference>
<dbReference type="Pfam" id="PF01844">
    <property type="entry name" value="HNH"/>
    <property type="match status" value="1"/>
</dbReference>
<dbReference type="PROSITE" id="PS51749">
    <property type="entry name" value="HNH_CAS9"/>
    <property type="match status" value="1"/>
</dbReference>
<dbReference type="NCBIfam" id="TIGR01865">
    <property type="entry name" value="cas_Csn1"/>
    <property type="match status" value="1"/>
</dbReference>
<dbReference type="RefSeq" id="WP_043165620.1">
    <property type="nucleotide sequence ID" value="NZ_JDUV01000007.1"/>
</dbReference>
<dbReference type="GO" id="GO:0003677">
    <property type="term" value="F:DNA binding"/>
    <property type="evidence" value="ECO:0007669"/>
    <property type="project" value="UniProtKB-UniRule"/>
</dbReference>
<dbReference type="InterPro" id="IPR040796">
    <property type="entry name" value="Cas9_b_hairpin"/>
</dbReference>
<dbReference type="GO" id="GO:0004519">
    <property type="term" value="F:endonuclease activity"/>
    <property type="evidence" value="ECO:0007669"/>
    <property type="project" value="UniProtKB-UniRule"/>
</dbReference>
<dbReference type="InterPro" id="IPR040619">
    <property type="entry name" value="Cas9_alpha-helical_lobe"/>
</dbReference>
<keyword evidence="4 12" id="KW-0255">Endonuclease</keyword>
<dbReference type="InterPro" id="IPR033114">
    <property type="entry name" value="HNH_CAS9"/>
</dbReference>
<evidence type="ECO:0000256" key="8">
    <source>
        <dbReference type="ARBA" id="ARBA00023118"/>
    </source>
</evidence>
<dbReference type="Pfam" id="PF17894">
    <property type="entry name" value="Cas9_Topo"/>
    <property type="match status" value="1"/>
</dbReference>
<dbReference type="eggNOG" id="COG3513">
    <property type="taxonomic scope" value="Bacteria"/>
</dbReference>
<comment type="caution">
    <text evidence="15">The sequence shown here is derived from an EMBL/GenBank/DDBJ whole genome shotgun (WGS) entry which is preliminary data.</text>
</comment>
<keyword evidence="6" id="KW-0460">Magnesium</keyword>
<feature type="region of interest" description="Disordered" evidence="13">
    <location>
        <begin position="44"/>
        <end position="65"/>
    </location>
</feature>
<dbReference type="Proteomes" id="UP000029072">
    <property type="component" value="Unassembled WGS sequence"/>
</dbReference>
<dbReference type="GO" id="GO:0051607">
    <property type="term" value="P:defense response to virus"/>
    <property type="evidence" value="ECO:0007669"/>
    <property type="project" value="UniProtKB-KW"/>
</dbReference>
<dbReference type="AlphaFoldDB" id="A0A087A6R2"/>
<dbReference type="Pfam" id="PF18525">
    <property type="entry name" value="Cas9_C"/>
    <property type="match status" value="1"/>
</dbReference>
<dbReference type="GO" id="GO:0008270">
    <property type="term" value="F:zinc ion binding"/>
    <property type="evidence" value="ECO:0007669"/>
    <property type="project" value="InterPro"/>
</dbReference>
<keyword evidence="2 12" id="KW-0540">Nuclease</keyword>
<evidence type="ECO:0000256" key="6">
    <source>
        <dbReference type="ARBA" id="ARBA00022842"/>
    </source>
</evidence>
<keyword evidence="8" id="KW-0051">Antiviral defense</keyword>
<protein>
    <submittedName>
        <fullName evidence="15">Restriction endonuclease</fullName>
    </submittedName>
</protein>
<comment type="subunit">
    <text evidence="11">Monomer. Binds crRNA and tracrRNA.</text>
</comment>
<dbReference type="Pfam" id="PF18470">
    <property type="entry name" value="Cas9_a"/>
    <property type="match status" value="1"/>
</dbReference>
<keyword evidence="9 12" id="KW-0238">DNA-binding</keyword>
<keyword evidence="5 12" id="KW-0378">Hydrolase</keyword>
<dbReference type="InterPro" id="IPR028629">
    <property type="entry name" value="Cas9"/>
</dbReference>
<evidence type="ECO:0000256" key="5">
    <source>
        <dbReference type="ARBA" id="ARBA00022801"/>
    </source>
</evidence>
<evidence type="ECO:0000256" key="10">
    <source>
        <dbReference type="ARBA" id="ARBA00023211"/>
    </source>
</evidence>
<organism evidence="15 16">
    <name type="scientific">Bifidobacterium callitrichos DSM 23973</name>
    <dbReference type="NCBI Taxonomy" id="1437609"/>
    <lineage>
        <taxon>Bacteria</taxon>
        <taxon>Bacillati</taxon>
        <taxon>Actinomycetota</taxon>
        <taxon>Actinomycetes</taxon>
        <taxon>Bifidobacteriales</taxon>
        <taxon>Bifidobacteriaceae</taxon>
        <taxon>Bifidobacterium</taxon>
    </lineage>
</organism>
<comment type="cofactor">
    <cofactor evidence="1">
        <name>Mg(2+)</name>
        <dbReference type="ChEBI" id="CHEBI:18420"/>
    </cofactor>
</comment>
<evidence type="ECO:0000313" key="16">
    <source>
        <dbReference type="Proteomes" id="UP000029072"/>
    </source>
</evidence>
<dbReference type="InterPro" id="IPR041383">
    <property type="entry name" value="RuvC_III"/>
</dbReference>
<dbReference type="Gene3D" id="3.30.70.3520">
    <property type="match status" value="1"/>
</dbReference>
<evidence type="ECO:0000313" key="15">
    <source>
        <dbReference type="EMBL" id="KFI54462.1"/>
    </source>
</evidence>
<evidence type="ECO:0000256" key="2">
    <source>
        <dbReference type="ARBA" id="ARBA00022722"/>
    </source>
</evidence>
<proteinExistence type="predicted"/>
<dbReference type="InterPro" id="IPR041217">
    <property type="entry name" value="Cas9_C"/>
</dbReference>
<evidence type="ECO:0000256" key="9">
    <source>
        <dbReference type="ARBA" id="ARBA00023125"/>
    </source>
</evidence>
<evidence type="ECO:0000256" key="12">
    <source>
        <dbReference type="PROSITE-ProRule" id="PRU01085"/>
    </source>
</evidence>
<dbReference type="Gene3D" id="3.30.420.10">
    <property type="entry name" value="Ribonuclease H-like superfamily/Ribonuclease H"/>
    <property type="match status" value="2"/>
</dbReference>
<evidence type="ECO:0000256" key="3">
    <source>
        <dbReference type="ARBA" id="ARBA00022723"/>
    </source>
</evidence>
<accession>A0A087A6R2</accession>
<dbReference type="GO" id="GO:0003723">
    <property type="term" value="F:RNA binding"/>
    <property type="evidence" value="ECO:0007669"/>
    <property type="project" value="UniProtKB-UniRule"/>
</dbReference>
<keyword evidence="7" id="KW-0694">RNA-binding</keyword>
<sequence>MSAKRYRVGIDVGLNSVGLAAIEVDDANTPIRILNAQSVIHDGGVDPTRNKDAATRKSVSGESRRARRMLRRRRKRLNQLDELLQRLGYPIIDPETLDTFDEWKIRSGLADVFIEDEATRKENISIAIRHIARHRGWRNPYHRVESLLVDNPYSEQYRELKTRAEAQIGHALDEDMTSAQIVIAAWPHRTVDNARLRTSSKRGEGLLPSKLMQEDNANELKRIFSVQRVPESEGDLLFHAIFRANSPKGSAEKRVGRDPFDAAQPRALKASLVFQRYRIANVLTNLRIQENKQERPLTIEEKQTIFAMLVSDDSKDITWGDVASHLGYERRQLRGVGKTTEDGEDRISSTPPRLTSFQRICEADKKIAKPLQAWWQNASGQAQESMIRLLSNTVDLDGVHGDISYEEALDFIDGLDDEGLSRLDSVDLPAGRAAYGEETLRKLTERMLTTNDDLHAARKVLFHVSDYWRPPADPIGASLGNPSVDRVLRIVSRWLSNCRNRWGTPVSVQIEHVRSAFDSVATARQYERRTGNRSVYRSSLAKQLRESEHLDRVRSEDIRRIEAIQRQNGECLYCGRPIAFRNCEMDHIVPRKGAGSTNTRTNLAAVCIECNRLKSNIPFAVWADSEAAHARGVNLKESLQRVDHMLYDRNADTSQTWRRFKQDVKIRLKQTYSDEPIDNRSIESVAWMADELHRRIDWYFNAGHYLEECDELRPRIMVEVRVFQGRVTALARRASGLEGRIHFFGARYKTRLDRRHHAMDASVIAIMRPSVAQTLVERDSLRESQLIAGRLANGERSWKEYPYEGCPGYVPFQQWRAAMESLLELLNDALDHDRIVVRQPMRLQLGNSIAHDATVKKLLRVRLGDAMDADLVRRASTPALWCALTRLPDFDAAVGLPANDSRTIAVHGVTYSASDEVEFFDGQSAQLAVRGGSADIGSSIHHARVYRCWKQNAKGVRKYWYGMIRVFQVDLLRARGADLFSEPLPPQSVSMRWGEPRTVQAVQAGNATYLGWMVVGDELRVEFPRETALNGQIGEFVDWCDGSDSASTAQCSWVLDGFFSNKQLRLHPRLLASEGLMKLGKNQEIPDGVQKVVAKTGWISTVDVFGGFSPTVIRRNTLGEARWRSQSGLPCSWRWFD</sequence>